<evidence type="ECO:0000256" key="2">
    <source>
        <dbReference type="ARBA" id="ARBA00022517"/>
    </source>
</evidence>
<feature type="region of interest" description="Disordered" evidence="6">
    <location>
        <begin position="159"/>
        <end position="209"/>
    </location>
</feature>
<dbReference type="InterPro" id="IPR022968">
    <property type="entry name" value="Tsr3-like"/>
</dbReference>
<dbReference type="FunCoup" id="D8S680">
    <property type="interactions" value="3562"/>
</dbReference>
<keyword evidence="5" id="KW-0949">S-adenosyl-L-methionine</keyword>
<evidence type="ECO:0000256" key="1">
    <source>
        <dbReference type="ARBA" id="ARBA00022490"/>
    </source>
</evidence>
<feature type="domain" description="16S/18S rRNA aminocarboxypropyltransferase Tsr3 C-terminal" evidence="7">
    <location>
        <begin position="33"/>
        <end position="159"/>
    </location>
</feature>
<evidence type="ECO:0000256" key="3">
    <source>
        <dbReference type="ARBA" id="ARBA00022552"/>
    </source>
</evidence>
<evidence type="ECO:0000313" key="10">
    <source>
        <dbReference type="Proteomes" id="UP000001514"/>
    </source>
</evidence>
<keyword evidence="2" id="KW-0690">Ribosome biogenesis</keyword>
<dbReference type="OrthoDB" id="10262062at2759"/>
<dbReference type="InParanoid" id="D8S680"/>
<dbReference type="AlphaFoldDB" id="D8S680"/>
<sequence length="209" mass="23313">DFEQCDPRKCTGKKLSRFGYVKELRVHQRFAGVVLSPVGQKCISQEDAALVEERGLAVIDCSWAKLEAVPFGHLRSGSARLLPWLVAANPTNYGRPCKLSCVEALTAALVICGKEELGTELLSKFKWGHGFLSLNSKLLKQYAKCKNSGEVVAVQNSWLSSSEKSEKSQEQDQEQSSDNDDELPPLHRNMNRVDSDEEPDTENETRDDE</sequence>
<keyword evidence="1" id="KW-0963">Cytoplasm</keyword>
<dbReference type="STRING" id="88036.D8S680"/>
<evidence type="ECO:0000259" key="8">
    <source>
        <dbReference type="Pfam" id="PF04068"/>
    </source>
</evidence>
<accession>D8S680</accession>
<evidence type="ECO:0000256" key="5">
    <source>
        <dbReference type="ARBA" id="ARBA00022691"/>
    </source>
</evidence>
<reference evidence="9 10" key="1">
    <citation type="journal article" date="2011" name="Science">
        <title>The Selaginella genome identifies genetic changes associated with the evolution of vascular plants.</title>
        <authorList>
            <person name="Banks J.A."/>
            <person name="Nishiyama T."/>
            <person name="Hasebe M."/>
            <person name="Bowman J.L."/>
            <person name="Gribskov M."/>
            <person name="dePamphilis C."/>
            <person name="Albert V.A."/>
            <person name="Aono N."/>
            <person name="Aoyama T."/>
            <person name="Ambrose B.A."/>
            <person name="Ashton N.W."/>
            <person name="Axtell M.J."/>
            <person name="Barker E."/>
            <person name="Barker M.S."/>
            <person name="Bennetzen J.L."/>
            <person name="Bonawitz N.D."/>
            <person name="Chapple C."/>
            <person name="Cheng C."/>
            <person name="Correa L.G."/>
            <person name="Dacre M."/>
            <person name="DeBarry J."/>
            <person name="Dreyer I."/>
            <person name="Elias M."/>
            <person name="Engstrom E.M."/>
            <person name="Estelle M."/>
            <person name="Feng L."/>
            <person name="Finet C."/>
            <person name="Floyd S.K."/>
            <person name="Frommer W.B."/>
            <person name="Fujita T."/>
            <person name="Gramzow L."/>
            <person name="Gutensohn M."/>
            <person name="Harholt J."/>
            <person name="Hattori M."/>
            <person name="Heyl A."/>
            <person name="Hirai T."/>
            <person name="Hiwatashi Y."/>
            <person name="Ishikawa M."/>
            <person name="Iwata M."/>
            <person name="Karol K.G."/>
            <person name="Koehler B."/>
            <person name="Kolukisaoglu U."/>
            <person name="Kubo M."/>
            <person name="Kurata T."/>
            <person name="Lalonde S."/>
            <person name="Li K."/>
            <person name="Li Y."/>
            <person name="Litt A."/>
            <person name="Lyons E."/>
            <person name="Manning G."/>
            <person name="Maruyama T."/>
            <person name="Michael T.P."/>
            <person name="Mikami K."/>
            <person name="Miyazaki S."/>
            <person name="Morinaga S."/>
            <person name="Murata T."/>
            <person name="Mueller-Roeber B."/>
            <person name="Nelson D.R."/>
            <person name="Obara M."/>
            <person name="Oguri Y."/>
            <person name="Olmstead R.G."/>
            <person name="Onodera N."/>
            <person name="Petersen B.L."/>
            <person name="Pils B."/>
            <person name="Prigge M."/>
            <person name="Rensing S.A."/>
            <person name="Riano-Pachon D.M."/>
            <person name="Roberts A.W."/>
            <person name="Sato Y."/>
            <person name="Scheller H.V."/>
            <person name="Schulz B."/>
            <person name="Schulz C."/>
            <person name="Shakirov E.V."/>
            <person name="Shibagaki N."/>
            <person name="Shinohara N."/>
            <person name="Shippen D.E."/>
            <person name="Soerensen I."/>
            <person name="Sotooka R."/>
            <person name="Sugimoto N."/>
            <person name="Sugita M."/>
            <person name="Sumikawa N."/>
            <person name="Tanurdzic M."/>
            <person name="Theissen G."/>
            <person name="Ulvskov P."/>
            <person name="Wakazuki S."/>
            <person name="Weng J.K."/>
            <person name="Willats W.W."/>
            <person name="Wipf D."/>
            <person name="Wolf P.G."/>
            <person name="Yang L."/>
            <person name="Zimmer A.D."/>
            <person name="Zhu Q."/>
            <person name="Mitros T."/>
            <person name="Hellsten U."/>
            <person name="Loque D."/>
            <person name="Otillar R."/>
            <person name="Salamov A."/>
            <person name="Schmutz J."/>
            <person name="Shapiro H."/>
            <person name="Lindquist E."/>
            <person name="Lucas S."/>
            <person name="Rokhsar D."/>
            <person name="Grigoriev I.V."/>
        </authorList>
    </citation>
    <scope>NUCLEOTIDE SEQUENCE [LARGE SCALE GENOMIC DNA]</scope>
</reference>
<dbReference type="EMBL" id="GL377603">
    <property type="protein sequence ID" value="EFJ20187.1"/>
    <property type="molecule type" value="Genomic_DNA"/>
</dbReference>
<protein>
    <recommendedName>
        <fullName evidence="11">16S/18S rRNA aminocarboxypropyltransferase Tsr3 C-terminal domain-containing protein</fullName>
    </recommendedName>
</protein>
<feature type="non-terminal residue" evidence="9">
    <location>
        <position position="1"/>
    </location>
</feature>
<dbReference type="HOGENOM" id="CLU_035060_4_0_1"/>
<dbReference type="Pfam" id="PF04068">
    <property type="entry name" value="Fer4_RLI"/>
    <property type="match status" value="1"/>
</dbReference>
<evidence type="ECO:0000259" key="7">
    <source>
        <dbReference type="Pfam" id="PF04034"/>
    </source>
</evidence>
<dbReference type="Pfam" id="PF04034">
    <property type="entry name" value="Ribo_biogen_C"/>
    <property type="match status" value="1"/>
</dbReference>
<dbReference type="PANTHER" id="PTHR20426:SF0">
    <property type="entry name" value="18S RRNA AMINOCARBOXYPROPYLTRANSFERASE"/>
    <property type="match status" value="1"/>
</dbReference>
<dbReference type="HAMAP" id="MF_01116">
    <property type="entry name" value="TSR3"/>
    <property type="match status" value="1"/>
</dbReference>
<dbReference type="Proteomes" id="UP000001514">
    <property type="component" value="Unassembled WGS sequence"/>
</dbReference>
<dbReference type="KEGG" id="smo:SELMODRAFT_35308"/>
<dbReference type="OMA" id="KCENSAD"/>
<dbReference type="GO" id="GO:0106388">
    <property type="term" value="F:rRNA small subunit aminocarboxypropyltransferase activity"/>
    <property type="evidence" value="ECO:0007669"/>
    <property type="project" value="InterPro"/>
</dbReference>
<feature type="non-terminal residue" evidence="9">
    <location>
        <position position="209"/>
    </location>
</feature>
<evidence type="ECO:0000256" key="6">
    <source>
        <dbReference type="SAM" id="MobiDB-lite"/>
    </source>
</evidence>
<dbReference type="InterPro" id="IPR007177">
    <property type="entry name" value="Tsr3_C"/>
</dbReference>
<feature type="compositionally biased region" description="Acidic residues" evidence="6">
    <location>
        <begin position="171"/>
        <end position="183"/>
    </location>
</feature>
<dbReference type="eggNOG" id="KOG3154">
    <property type="taxonomic scope" value="Eukaryota"/>
</dbReference>
<evidence type="ECO:0000313" key="9">
    <source>
        <dbReference type="EMBL" id="EFJ20187.1"/>
    </source>
</evidence>
<feature type="domain" description="RNase L inhibitor RLI-like possible metal-binding" evidence="8">
    <location>
        <begin position="1"/>
        <end position="28"/>
    </location>
</feature>
<dbReference type="NCBIfam" id="NF002621">
    <property type="entry name" value="PRK02287.1"/>
    <property type="match status" value="1"/>
</dbReference>
<dbReference type="InterPro" id="IPR007209">
    <property type="entry name" value="RNaseL-inhib-like_metal-bd_dom"/>
</dbReference>
<name>D8S680_SELML</name>
<keyword evidence="4" id="KW-0808">Transferase</keyword>
<evidence type="ECO:0000256" key="4">
    <source>
        <dbReference type="ARBA" id="ARBA00022679"/>
    </source>
</evidence>
<dbReference type="Gramene" id="EFJ20187">
    <property type="protein sequence ID" value="EFJ20187"/>
    <property type="gene ID" value="SELMODRAFT_35308"/>
</dbReference>
<feature type="compositionally biased region" description="Acidic residues" evidence="6">
    <location>
        <begin position="195"/>
        <end position="209"/>
    </location>
</feature>
<evidence type="ECO:0008006" key="11">
    <source>
        <dbReference type="Google" id="ProtNLM"/>
    </source>
</evidence>
<gene>
    <name evidence="9" type="ORF">SELMODRAFT_35308</name>
</gene>
<organism evidence="10">
    <name type="scientific">Selaginella moellendorffii</name>
    <name type="common">Spikemoss</name>
    <dbReference type="NCBI Taxonomy" id="88036"/>
    <lineage>
        <taxon>Eukaryota</taxon>
        <taxon>Viridiplantae</taxon>
        <taxon>Streptophyta</taxon>
        <taxon>Embryophyta</taxon>
        <taxon>Tracheophyta</taxon>
        <taxon>Lycopodiopsida</taxon>
        <taxon>Selaginellales</taxon>
        <taxon>Selaginellaceae</taxon>
        <taxon>Selaginella</taxon>
    </lineage>
</organism>
<keyword evidence="10" id="KW-1185">Reference proteome</keyword>
<dbReference type="PANTHER" id="PTHR20426">
    <property type="entry name" value="RIBOSOME BIOGENESIS PROTEIN TSR3 HOMOLOG"/>
    <property type="match status" value="1"/>
</dbReference>
<proteinExistence type="inferred from homology"/>
<dbReference type="GO" id="GO:0030490">
    <property type="term" value="P:maturation of SSU-rRNA"/>
    <property type="evidence" value="ECO:0000318"/>
    <property type="project" value="GO_Central"/>
</dbReference>
<keyword evidence="3" id="KW-0698">rRNA processing</keyword>